<dbReference type="CDD" id="cd00063">
    <property type="entry name" value="FN3"/>
    <property type="match status" value="1"/>
</dbReference>
<reference evidence="2 3" key="1">
    <citation type="journal article" date="2024" name="BMC Genomics">
        <title>Genome assembly of redclaw crayfish (Cherax quadricarinatus) provides insights into its immune adaptation and hypoxia tolerance.</title>
        <authorList>
            <person name="Liu Z."/>
            <person name="Zheng J."/>
            <person name="Li H."/>
            <person name="Fang K."/>
            <person name="Wang S."/>
            <person name="He J."/>
            <person name="Zhou D."/>
            <person name="Weng S."/>
            <person name="Chi M."/>
            <person name="Gu Z."/>
            <person name="He J."/>
            <person name="Li F."/>
            <person name="Wang M."/>
        </authorList>
    </citation>
    <scope>NUCLEOTIDE SEQUENCE [LARGE SCALE GENOMIC DNA]</scope>
    <source>
        <strain evidence="2">ZL_2023a</strain>
    </source>
</reference>
<feature type="non-terminal residue" evidence="2">
    <location>
        <position position="547"/>
    </location>
</feature>
<dbReference type="AlphaFoldDB" id="A0AAW0VSP9"/>
<name>A0AAW0VSP9_CHEQU</name>
<evidence type="ECO:0000259" key="1">
    <source>
        <dbReference type="PROSITE" id="PS50853"/>
    </source>
</evidence>
<accession>A0AAW0VSP9</accession>
<dbReference type="InterPro" id="IPR048997">
    <property type="entry name" value="Stonustoxin-like_helical"/>
</dbReference>
<dbReference type="InterPro" id="IPR056072">
    <property type="entry name" value="SNTX_MACPF/CDC-like_dom"/>
</dbReference>
<dbReference type="EMBL" id="JARKIK010000942">
    <property type="protein sequence ID" value="KAK8720026.1"/>
    <property type="molecule type" value="Genomic_DNA"/>
</dbReference>
<gene>
    <name evidence="2" type="ORF">OTU49_013616</name>
</gene>
<evidence type="ECO:0000313" key="2">
    <source>
        <dbReference type="EMBL" id="KAK8720026.1"/>
    </source>
</evidence>
<dbReference type="Proteomes" id="UP001445076">
    <property type="component" value="Unassembled WGS sequence"/>
</dbReference>
<organism evidence="2 3">
    <name type="scientific">Cherax quadricarinatus</name>
    <name type="common">Australian red claw crayfish</name>
    <dbReference type="NCBI Taxonomy" id="27406"/>
    <lineage>
        <taxon>Eukaryota</taxon>
        <taxon>Metazoa</taxon>
        <taxon>Ecdysozoa</taxon>
        <taxon>Arthropoda</taxon>
        <taxon>Crustacea</taxon>
        <taxon>Multicrustacea</taxon>
        <taxon>Malacostraca</taxon>
        <taxon>Eumalacostraca</taxon>
        <taxon>Eucarida</taxon>
        <taxon>Decapoda</taxon>
        <taxon>Pleocyemata</taxon>
        <taxon>Astacidea</taxon>
        <taxon>Parastacoidea</taxon>
        <taxon>Parastacidae</taxon>
        <taxon>Cherax</taxon>
    </lineage>
</organism>
<dbReference type="InterPro" id="IPR052090">
    <property type="entry name" value="Cytolytic_pore-forming_toxin"/>
</dbReference>
<dbReference type="PROSITE" id="PS50853">
    <property type="entry name" value="FN3"/>
    <property type="match status" value="1"/>
</dbReference>
<comment type="caution">
    <text evidence="2">The sequence shown here is derived from an EMBL/GenBank/DDBJ whole genome shotgun (WGS) entry which is preliminary data.</text>
</comment>
<dbReference type="PANTHER" id="PTHR31594">
    <property type="entry name" value="AIG1-TYPE G DOMAIN-CONTAINING PROTEIN"/>
    <property type="match status" value="1"/>
</dbReference>
<dbReference type="Pfam" id="PF24674">
    <property type="entry name" value="MACPF_SNTX"/>
    <property type="match status" value="1"/>
</dbReference>
<protein>
    <recommendedName>
        <fullName evidence="1">Fibronectin type-III domain-containing protein</fullName>
    </recommendedName>
</protein>
<evidence type="ECO:0000313" key="3">
    <source>
        <dbReference type="Proteomes" id="UP001445076"/>
    </source>
</evidence>
<feature type="domain" description="Fibronectin type-III" evidence="1">
    <location>
        <begin position="514"/>
        <end position="547"/>
    </location>
</feature>
<keyword evidence="3" id="KW-1185">Reference proteome</keyword>
<dbReference type="PANTHER" id="PTHR31594:SF16">
    <property type="entry name" value="SI:CH211-281L24.3"/>
    <property type="match status" value="1"/>
</dbReference>
<proteinExistence type="predicted"/>
<dbReference type="Pfam" id="PF21109">
    <property type="entry name" value="Stonustoxin_helical"/>
    <property type="match status" value="1"/>
</dbReference>
<sequence>MCSASDTNLSIPALGRPFRPGMLYDCRNDQLIQGVCPWGTTTLEERTIQKLATTDSRIIASDSLEDKASALDINANLKLSFLGDLFHVSGSGKYLHNEKTSSKQERVTLQYKCSIRSEAMTMDQLGKGKVQHPDVFDNGIATHVVTAVEYGAQAFFIFDRVCSSFSSDKKSFGELQGMAKLIKKIQIDGKGQMDISENEKKYAENFTCTFIGDFQLQENPCTFEDAIRVYKNLPKLLGKEGQNAVPVKVTLYPLALLDSKASKFVRGISANLTNETEKVFENLHELTIRCNDLNNFSVAVKINIIQKEICHFKSMINIYKQEFQNQLAKLLPSIKGGGAEESQLADLLKKKKASPFNYLNLHTWLQDKKKLIKILNGYINMLSEIMFASEPGDLEVMMMQPDINYVLCLQILIPQNNSQLLKMEMYNKNEYDPESDKSTEGNFEGNLKRNYEDGKMSILEKISLFRDFFLSNKENKGTSFAVTVNYSDTLDYQAHVQCFKQGCNINNNYEIPSAPTMPEADSTESTHNSFTIAWIPPQYGSSSVQNY</sequence>
<dbReference type="InterPro" id="IPR003961">
    <property type="entry name" value="FN3_dom"/>
</dbReference>